<dbReference type="HOGENOM" id="CLU_057180_3_0_5"/>
<dbReference type="GeneID" id="79904694"/>
<comment type="catalytic activity">
    <reaction evidence="5">
        <text>3'-dephospho-CoA + ATP = ADP + CoA + H(+)</text>
        <dbReference type="Rhea" id="RHEA:18245"/>
        <dbReference type="ChEBI" id="CHEBI:15378"/>
        <dbReference type="ChEBI" id="CHEBI:30616"/>
        <dbReference type="ChEBI" id="CHEBI:57287"/>
        <dbReference type="ChEBI" id="CHEBI:57328"/>
        <dbReference type="ChEBI" id="CHEBI:456216"/>
        <dbReference type="EC" id="2.7.1.24"/>
    </reaction>
</comment>
<evidence type="ECO:0000256" key="6">
    <source>
        <dbReference type="NCBIfam" id="TIGR00152"/>
    </source>
</evidence>
<dbReference type="EC" id="2.7.1.24" evidence="5 6"/>
<keyword evidence="5" id="KW-0963">Cytoplasm</keyword>
<organism evidence="7 8">
    <name type="scientific">Zymomonas mobilis subsp. mobilis (strain ATCC 10988 / DSM 424 / LMG 404 / NCIMB 8938 / NRRL B-806 / ZM1)</name>
    <dbReference type="NCBI Taxonomy" id="555217"/>
    <lineage>
        <taxon>Bacteria</taxon>
        <taxon>Pseudomonadati</taxon>
        <taxon>Pseudomonadota</taxon>
        <taxon>Alphaproteobacteria</taxon>
        <taxon>Sphingomonadales</taxon>
        <taxon>Zymomonadaceae</taxon>
        <taxon>Zymomonas</taxon>
    </lineage>
</organism>
<reference evidence="7 8" key="1">
    <citation type="journal article" date="2011" name="J. Bacteriol.">
        <title>Genome sequence of the ethanol-producing Zymomonas mobilis subsp. mobilis lectotype strain ATCC 10988.</title>
        <authorList>
            <person name="Pappas K.M."/>
            <person name="Kouvelis V.N."/>
            <person name="Saunders E."/>
            <person name="Brettin T.S."/>
            <person name="Bruce D."/>
            <person name="Detter C."/>
            <person name="Balakireva M."/>
            <person name="Han C.S."/>
            <person name="Savvakis G."/>
            <person name="Kyrpides N.C."/>
            <person name="Typas M.A."/>
        </authorList>
    </citation>
    <scope>NUCLEOTIDE SEQUENCE [LARGE SCALE GENOMIC DNA]</scope>
    <source>
        <strain evidence="8">ATCC 10988 / DSM 424 / CCUG 17860 / LMG 404 / NCIMB 8938 / NRRL B-806 / ZM1</strain>
    </source>
</reference>
<comment type="similarity">
    <text evidence="1 5">Belongs to the CoaE family.</text>
</comment>
<dbReference type="GO" id="GO:0015937">
    <property type="term" value="P:coenzyme A biosynthetic process"/>
    <property type="evidence" value="ECO:0007669"/>
    <property type="project" value="UniProtKB-UniRule"/>
</dbReference>
<dbReference type="AlphaFoldDB" id="A0A0H3FY03"/>
<dbReference type="KEGG" id="zmm:Zmob_0765"/>
<dbReference type="InterPro" id="IPR001977">
    <property type="entry name" value="Depp_CoAkinase"/>
</dbReference>
<dbReference type="GO" id="GO:0005524">
    <property type="term" value="F:ATP binding"/>
    <property type="evidence" value="ECO:0007669"/>
    <property type="project" value="UniProtKB-UniRule"/>
</dbReference>
<dbReference type="NCBIfam" id="TIGR00152">
    <property type="entry name" value="dephospho-CoA kinase"/>
    <property type="match status" value="1"/>
</dbReference>
<dbReference type="PANTHER" id="PTHR10695:SF46">
    <property type="entry name" value="BIFUNCTIONAL COENZYME A SYNTHASE-RELATED"/>
    <property type="match status" value="1"/>
</dbReference>
<name>A0A0H3FY03_ZYMMA</name>
<keyword evidence="3 5" id="KW-0067">ATP-binding</keyword>
<dbReference type="Proteomes" id="UP000001494">
    <property type="component" value="Chromosome"/>
</dbReference>
<comment type="function">
    <text evidence="5">Catalyzes the phosphorylation of the 3'-hydroxyl group of dephosphocoenzyme A to form coenzyme A.</text>
</comment>
<dbReference type="Gene3D" id="3.40.50.300">
    <property type="entry name" value="P-loop containing nucleotide triphosphate hydrolases"/>
    <property type="match status" value="1"/>
</dbReference>
<comment type="pathway">
    <text evidence="5">Cofactor biosynthesis; coenzyme A biosynthesis; CoA from (R)-pantothenate: step 5/5.</text>
</comment>
<protein>
    <recommendedName>
        <fullName evidence="5 6">Dephospho-CoA kinase</fullName>
        <ecNumber evidence="5 6">2.7.1.24</ecNumber>
    </recommendedName>
    <alternativeName>
        <fullName evidence="5">Dephosphocoenzyme A kinase</fullName>
    </alternativeName>
</protein>
<dbReference type="GO" id="GO:0004140">
    <property type="term" value="F:dephospho-CoA kinase activity"/>
    <property type="evidence" value="ECO:0007669"/>
    <property type="project" value="UniProtKB-UniRule"/>
</dbReference>
<dbReference type="EMBL" id="CP002850">
    <property type="protein sequence ID" value="AEH62606.1"/>
    <property type="molecule type" value="Genomic_DNA"/>
</dbReference>
<keyword evidence="2 5" id="KW-0547">Nucleotide-binding</keyword>
<accession>A0A0H3FY03</accession>
<proteinExistence type="inferred from homology"/>
<dbReference type="UniPathway" id="UPA00241">
    <property type="reaction ID" value="UER00356"/>
</dbReference>
<gene>
    <name evidence="5" type="primary">coaE</name>
    <name evidence="7" type="ordered locus">Zmob_0765</name>
</gene>
<evidence type="ECO:0000313" key="7">
    <source>
        <dbReference type="EMBL" id="AEH62606.1"/>
    </source>
</evidence>
<dbReference type="SUPFAM" id="SSF52540">
    <property type="entry name" value="P-loop containing nucleoside triphosphate hydrolases"/>
    <property type="match status" value="1"/>
</dbReference>
<evidence type="ECO:0000313" key="8">
    <source>
        <dbReference type="Proteomes" id="UP000001494"/>
    </source>
</evidence>
<dbReference type="InterPro" id="IPR027417">
    <property type="entry name" value="P-loop_NTPase"/>
</dbReference>
<dbReference type="HAMAP" id="MF_00376">
    <property type="entry name" value="Dephospho_CoA_kinase"/>
    <property type="match status" value="1"/>
</dbReference>
<evidence type="ECO:0000256" key="3">
    <source>
        <dbReference type="ARBA" id="ARBA00022840"/>
    </source>
</evidence>
<dbReference type="RefSeq" id="WP_012817522.1">
    <property type="nucleotide sequence ID" value="NC_017262.1"/>
</dbReference>
<comment type="subcellular location">
    <subcellularLocation>
        <location evidence="5">Cytoplasm</location>
    </subcellularLocation>
</comment>
<keyword evidence="4 5" id="KW-0173">Coenzyme A biosynthesis</keyword>
<dbReference type="PROSITE" id="PS51219">
    <property type="entry name" value="DPCK"/>
    <property type="match status" value="1"/>
</dbReference>
<dbReference type="PANTHER" id="PTHR10695">
    <property type="entry name" value="DEPHOSPHO-COA KINASE-RELATED"/>
    <property type="match status" value="1"/>
</dbReference>
<evidence type="ECO:0000256" key="1">
    <source>
        <dbReference type="ARBA" id="ARBA00009018"/>
    </source>
</evidence>
<dbReference type="GO" id="GO:0005737">
    <property type="term" value="C:cytoplasm"/>
    <property type="evidence" value="ECO:0007669"/>
    <property type="project" value="UniProtKB-SubCell"/>
</dbReference>
<evidence type="ECO:0000256" key="5">
    <source>
        <dbReference type="HAMAP-Rule" id="MF_00376"/>
    </source>
</evidence>
<dbReference type="OrthoDB" id="9812943at2"/>
<evidence type="ECO:0000256" key="4">
    <source>
        <dbReference type="ARBA" id="ARBA00022993"/>
    </source>
</evidence>
<dbReference type="eggNOG" id="COG0237">
    <property type="taxonomic scope" value="Bacteria"/>
</dbReference>
<sequence>MIILGLTGSIAMGKSTVSRLFTQMKRPVFDADKVVHQLQAPNGRLLSAIGQAFPGVIDEKGVNRQKLGAQLLQKPEGFRRLEAIIHPAVVEELHLFLRKNRSHPLVIVDIPLLFEAGFTRSVDYIAVVSAPYWIQKRRALSRPNMTESRFRGLLARQWPDRKKRQQADFIIENGRNIIALAAQVRQITGCLVGQGSR</sequence>
<dbReference type="CDD" id="cd02022">
    <property type="entry name" value="DPCK"/>
    <property type="match status" value="1"/>
</dbReference>
<evidence type="ECO:0000256" key="2">
    <source>
        <dbReference type="ARBA" id="ARBA00022741"/>
    </source>
</evidence>
<keyword evidence="5 7" id="KW-0808">Transferase</keyword>
<keyword evidence="5 7" id="KW-0418">Kinase</keyword>
<feature type="binding site" evidence="5">
    <location>
        <begin position="11"/>
        <end position="16"/>
    </location>
    <ligand>
        <name>ATP</name>
        <dbReference type="ChEBI" id="CHEBI:30616"/>
    </ligand>
</feature>
<dbReference type="Pfam" id="PF01121">
    <property type="entry name" value="CoaE"/>
    <property type="match status" value="1"/>
</dbReference>